<dbReference type="EMBL" id="BOMM01000050">
    <property type="protein sequence ID" value="GIE13775.1"/>
    <property type="molecule type" value="Genomic_DNA"/>
</dbReference>
<feature type="transmembrane region" description="Helical" evidence="1">
    <location>
        <begin position="142"/>
        <end position="159"/>
    </location>
</feature>
<keyword evidence="1" id="KW-0812">Transmembrane</keyword>
<dbReference type="Proteomes" id="UP000598174">
    <property type="component" value="Unassembled WGS sequence"/>
</dbReference>
<feature type="transmembrane region" description="Helical" evidence="1">
    <location>
        <begin position="25"/>
        <end position="46"/>
    </location>
</feature>
<keyword evidence="3" id="KW-1185">Reference proteome</keyword>
<keyword evidence="1" id="KW-0472">Membrane</keyword>
<comment type="caution">
    <text evidence="2">The sequence shown here is derived from an EMBL/GenBank/DDBJ whole genome shotgun (WGS) entry which is preliminary data.</text>
</comment>
<feature type="transmembrane region" description="Helical" evidence="1">
    <location>
        <begin position="66"/>
        <end position="99"/>
    </location>
</feature>
<name>A0A919J4J1_9ACTN</name>
<keyword evidence="1" id="KW-1133">Transmembrane helix</keyword>
<accession>A0A919J4J1</accession>
<evidence type="ECO:0000313" key="3">
    <source>
        <dbReference type="Proteomes" id="UP000598174"/>
    </source>
</evidence>
<dbReference type="AlphaFoldDB" id="A0A919J4J1"/>
<gene>
    <name evidence="2" type="ORF">Afe05nite_56150</name>
</gene>
<proteinExistence type="predicted"/>
<dbReference type="InterPro" id="IPR046862">
    <property type="entry name" value="Rhomboid_2"/>
</dbReference>
<reference evidence="2" key="1">
    <citation type="submission" date="2021-01" db="EMBL/GenBank/DDBJ databases">
        <title>Whole genome shotgun sequence of Actinoplanes ferrugineus NBRC 15555.</title>
        <authorList>
            <person name="Komaki H."/>
            <person name="Tamura T."/>
        </authorList>
    </citation>
    <scope>NUCLEOTIDE SEQUENCE</scope>
    <source>
        <strain evidence="2">NBRC 15555</strain>
    </source>
</reference>
<protein>
    <submittedName>
        <fullName evidence="2">Uncharacterized protein</fullName>
    </submittedName>
</protein>
<dbReference type="Pfam" id="PF20401">
    <property type="entry name" value="Rhomboid_2"/>
    <property type="match status" value="1"/>
</dbReference>
<sequence>MATATSPAADRIRDRLARILPSPRVTPLAIAMLVVLPGVAVTLRLMGGPRLLDDAVAWASTNVENLASHPVAALTASAFIVPSGLLPELLLVGVGFVALERGIGTARTAAVAFGGHVGATLLTVYGAELFTDPAANRSDVGVSYAMFAVLAAAAGRLSGRSRIAASTVLGAAVGIPFVSAPGVTTTGHVLAATLGPVILALLPQRRAQPGPADGTRVAGLGGMLTRWRQGAPALGRGAQESA</sequence>
<evidence type="ECO:0000256" key="1">
    <source>
        <dbReference type="SAM" id="Phobius"/>
    </source>
</evidence>
<evidence type="ECO:0000313" key="2">
    <source>
        <dbReference type="EMBL" id="GIE13775.1"/>
    </source>
</evidence>
<dbReference type="RefSeq" id="WP_203820211.1">
    <property type="nucleotide sequence ID" value="NZ_BAAABP010000002.1"/>
</dbReference>
<organism evidence="2 3">
    <name type="scientific">Paractinoplanes ferrugineus</name>
    <dbReference type="NCBI Taxonomy" id="113564"/>
    <lineage>
        <taxon>Bacteria</taxon>
        <taxon>Bacillati</taxon>
        <taxon>Actinomycetota</taxon>
        <taxon>Actinomycetes</taxon>
        <taxon>Micromonosporales</taxon>
        <taxon>Micromonosporaceae</taxon>
        <taxon>Paractinoplanes</taxon>
    </lineage>
</organism>
<feature type="transmembrane region" description="Helical" evidence="1">
    <location>
        <begin position="111"/>
        <end position="130"/>
    </location>
</feature>